<keyword evidence="2" id="KW-0808">Transferase</keyword>
<dbReference type="AlphaFoldDB" id="A0A1Y2PAZ6"/>
<accession>A0A1Y2PAZ6</accession>
<sequence>MGDVAMSAPIIKSLVEQNPLVKITVLTRGFFKPFFEDIPNVRVVIPDLKGGHKGFFGLVKLYKELSKQSFDAVADLHNVLRSKVLVGLFRLSGVRCVQLDKGRSEKKQLTTLKVKKLHQLPSMHERYAKVFRKLGFKIELGTGFKEKAEITNEFREVFKDKKLVGFAPFAAFKGKSFSVEKTKELLKELSVVEQTTVLLFGGGGKEKAILEEIAADYENVISMVGKISFVKELEIISNLDTMIAMDSGNGHLAAMYGVPVITVWGVTHPCLGFVPYNQPKENQILPDLERFPLVPTSVYGNKSPENYLDCIASIDSKNLVKRVRLILT</sequence>
<evidence type="ECO:0000313" key="3">
    <source>
        <dbReference type="EMBL" id="OSY87191.1"/>
    </source>
</evidence>
<dbReference type="InParanoid" id="A0A1Y2PAZ6"/>
<evidence type="ECO:0000256" key="1">
    <source>
        <dbReference type="ARBA" id="ARBA00022676"/>
    </source>
</evidence>
<dbReference type="Gene3D" id="3.40.50.2000">
    <property type="entry name" value="Glycogen Phosphorylase B"/>
    <property type="match status" value="2"/>
</dbReference>
<dbReference type="CDD" id="cd03789">
    <property type="entry name" value="GT9_LPS_heptosyltransferase"/>
    <property type="match status" value="1"/>
</dbReference>
<name>A0A1Y2PAZ6_9FLAO</name>
<dbReference type="STRING" id="1635173.WH52_13085"/>
<keyword evidence="4" id="KW-1185">Reference proteome</keyword>
<dbReference type="PANTHER" id="PTHR30160">
    <property type="entry name" value="TETRAACYLDISACCHARIDE 4'-KINASE-RELATED"/>
    <property type="match status" value="1"/>
</dbReference>
<dbReference type="InterPro" id="IPR002201">
    <property type="entry name" value="Glyco_trans_9"/>
</dbReference>
<dbReference type="GO" id="GO:0005829">
    <property type="term" value="C:cytosol"/>
    <property type="evidence" value="ECO:0007669"/>
    <property type="project" value="TreeGrafter"/>
</dbReference>
<dbReference type="OrthoDB" id="9768048at2"/>
<gene>
    <name evidence="3" type="ORF">WH52_13085</name>
</gene>
<comment type="caution">
    <text evidence="3">The sequence shown here is derived from an EMBL/GenBank/DDBJ whole genome shotgun (WGS) entry which is preliminary data.</text>
</comment>
<evidence type="ECO:0000313" key="4">
    <source>
        <dbReference type="Proteomes" id="UP000194221"/>
    </source>
</evidence>
<evidence type="ECO:0008006" key="5">
    <source>
        <dbReference type="Google" id="ProtNLM"/>
    </source>
</evidence>
<dbReference type="SUPFAM" id="SSF53756">
    <property type="entry name" value="UDP-Glycosyltransferase/glycogen phosphorylase"/>
    <property type="match status" value="1"/>
</dbReference>
<dbReference type="InterPro" id="IPR051199">
    <property type="entry name" value="LPS_LOS_Heptosyltrfase"/>
</dbReference>
<reference evidence="3 4" key="1">
    <citation type="submission" date="2015-03" db="EMBL/GenBank/DDBJ databases">
        <title>Genome sequence of Tenacibaculum sp. S2-2, isolated from intestinal microbiota of sea cucumber, Apostichopus japonicas.</title>
        <authorList>
            <person name="Shao Z."/>
            <person name="Wang L."/>
            <person name="Li X."/>
        </authorList>
    </citation>
    <scope>NUCLEOTIDE SEQUENCE [LARGE SCALE GENOMIC DNA]</scope>
    <source>
        <strain evidence="3 4">S2-2</strain>
    </source>
</reference>
<evidence type="ECO:0000256" key="2">
    <source>
        <dbReference type="ARBA" id="ARBA00022679"/>
    </source>
</evidence>
<proteinExistence type="predicted"/>
<organism evidence="3 4">
    <name type="scientific">Tenacibaculum holothuriorum</name>
    <dbReference type="NCBI Taxonomy" id="1635173"/>
    <lineage>
        <taxon>Bacteria</taxon>
        <taxon>Pseudomonadati</taxon>
        <taxon>Bacteroidota</taxon>
        <taxon>Flavobacteriia</taxon>
        <taxon>Flavobacteriales</taxon>
        <taxon>Flavobacteriaceae</taxon>
        <taxon>Tenacibaculum</taxon>
    </lineage>
</organism>
<dbReference type="GO" id="GO:0009244">
    <property type="term" value="P:lipopolysaccharide core region biosynthetic process"/>
    <property type="evidence" value="ECO:0007669"/>
    <property type="project" value="TreeGrafter"/>
</dbReference>
<dbReference type="GO" id="GO:0008713">
    <property type="term" value="F:ADP-heptose-lipopolysaccharide heptosyltransferase activity"/>
    <property type="evidence" value="ECO:0007669"/>
    <property type="project" value="TreeGrafter"/>
</dbReference>
<dbReference type="Pfam" id="PF01075">
    <property type="entry name" value="Glyco_transf_9"/>
    <property type="match status" value="1"/>
</dbReference>
<protein>
    <recommendedName>
        <fullName evidence="5">Heptosyltransferase</fullName>
    </recommendedName>
</protein>
<dbReference type="PANTHER" id="PTHR30160:SF22">
    <property type="entry name" value="LIPOPOLYSACCHARIDE CORE BIOSYNTHESIS PROTEIN"/>
    <property type="match status" value="1"/>
</dbReference>
<dbReference type="Proteomes" id="UP000194221">
    <property type="component" value="Unassembled WGS sequence"/>
</dbReference>
<dbReference type="EMBL" id="LAPZ01000014">
    <property type="protein sequence ID" value="OSY87191.1"/>
    <property type="molecule type" value="Genomic_DNA"/>
</dbReference>
<keyword evidence="1" id="KW-0328">Glycosyltransferase</keyword>